<dbReference type="PANTHER" id="PTHR21422:SF9">
    <property type="entry name" value="RAB3 GTPASE-ACTIVATING PROTEIN CATALYTIC SUBUNIT"/>
    <property type="match status" value="1"/>
</dbReference>
<evidence type="ECO:0000256" key="3">
    <source>
        <dbReference type="ARBA" id="ARBA00015817"/>
    </source>
</evidence>
<comment type="subcellular location">
    <subcellularLocation>
        <location evidence="1">Cytoplasm</location>
    </subcellularLocation>
</comment>
<evidence type="ECO:0000256" key="4">
    <source>
        <dbReference type="ARBA" id="ARBA00022468"/>
    </source>
</evidence>
<dbReference type="Proteomes" id="UP001454036">
    <property type="component" value="Unassembled WGS sequence"/>
</dbReference>
<feature type="domain" description="Rab3GAP catalytic subunit conserved" evidence="7">
    <location>
        <begin position="36"/>
        <end position="115"/>
    </location>
</feature>
<comment type="similarity">
    <text evidence="2">Belongs to the Rab3-GAP catalytic subunit family.</text>
</comment>
<gene>
    <name evidence="8" type="ORF">LIER_20249</name>
</gene>
<dbReference type="InterPro" id="IPR045700">
    <property type="entry name" value="Rab3GAP1"/>
</dbReference>
<keyword evidence="9" id="KW-1185">Reference proteome</keyword>
<evidence type="ECO:0000313" key="9">
    <source>
        <dbReference type="Proteomes" id="UP001454036"/>
    </source>
</evidence>
<dbReference type="PANTHER" id="PTHR21422">
    <property type="entry name" value="RAB3 GTPASE-ACTIVATING PROTEIN CATALYTIC SUBUNIT"/>
    <property type="match status" value="1"/>
</dbReference>
<keyword evidence="4" id="KW-0343">GTPase activation</keyword>
<dbReference type="EMBL" id="BAABME010005117">
    <property type="protein sequence ID" value="GAA0164665.1"/>
    <property type="molecule type" value="Genomic_DNA"/>
</dbReference>
<dbReference type="InterPro" id="IPR026147">
    <property type="entry name" value="Rab3GAP1_conserved"/>
</dbReference>
<dbReference type="GO" id="GO:0005737">
    <property type="term" value="C:cytoplasm"/>
    <property type="evidence" value="ECO:0007669"/>
    <property type="project" value="UniProtKB-SubCell"/>
</dbReference>
<dbReference type="GO" id="GO:0005096">
    <property type="term" value="F:GTPase activator activity"/>
    <property type="evidence" value="ECO:0007669"/>
    <property type="project" value="UniProtKB-KW"/>
</dbReference>
<dbReference type="AlphaFoldDB" id="A0AAV3QKU6"/>
<name>A0AAV3QKU6_LITER</name>
<evidence type="ECO:0000256" key="5">
    <source>
        <dbReference type="ARBA" id="ARBA00022490"/>
    </source>
</evidence>
<dbReference type="Pfam" id="PF13890">
    <property type="entry name" value="Rab3-GTPase_cat"/>
    <property type="match status" value="2"/>
</dbReference>
<evidence type="ECO:0000313" key="8">
    <source>
        <dbReference type="EMBL" id="GAA0164665.1"/>
    </source>
</evidence>
<feature type="domain" description="Rab3GAP catalytic subunit conserved" evidence="7">
    <location>
        <begin position="1"/>
        <end position="33"/>
    </location>
</feature>
<keyword evidence="5" id="KW-0963">Cytoplasm</keyword>
<evidence type="ECO:0000256" key="2">
    <source>
        <dbReference type="ARBA" id="ARBA00008856"/>
    </source>
</evidence>
<evidence type="ECO:0000256" key="1">
    <source>
        <dbReference type="ARBA" id="ARBA00004496"/>
    </source>
</evidence>
<comment type="caution">
    <text evidence="8">The sequence shown here is derived from an EMBL/GenBank/DDBJ whole genome shotgun (WGS) entry which is preliminary data.</text>
</comment>
<evidence type="ECO:0000256" key="6">
    <source>
        <dbReference type="SAM" id="MobiDB-lite"/>
    </source>
</evidence>
<accession>A0AAV3QKU6</accession>
<proteinExistence type="inferred from homology"/>
<organism evidence="8 9">
    <name type="scientific">Lithospermum erythrorhizon</name>
    <name type="common">Purple gromwell</name>
    <name type="synonym">Lithospermum officinale var. erythrorhizon</name>
    <dbReference type="NCBI Taxonomy" id="34254"/>
    <lineage>
        <taxon>Eukaryota</taxon>
        <taxon>Viridiplantae</taxon>
        <taxon>Streptophyta</taxon>
        <taxon>Embryophyta</taxon>
        <taxon>Tracheophyta</taxon>
        <taxon>Spermatophyta</taxon>
        <taxon>Magnoliopsida</taxon>
        <taxon>eudicotyledons</taxon>
        <taxon>Gunneridae</taxon>
        <taxon>Pentapetalae</taxon>
        <taxon>asterids</taxon>
        <taxon>lamiids</taxon>
        <taxon>Boraginales</taxon>
        <taxon>Boraginaceae</taxon>
        <taxon>Boraginoideae</taxon>
        <taxon>Lithospermeae</taxon>
        <taxon>Lithospermum</taxon>
    </lineage>
</organism>
<feature type="region of interest" description="Disordered" evidence="6">
    <location>
        <begin position="23"/>
        <end position="59"/>
    </location>
</feature>
<sequence>MAAFKAANPDAVFEDFIRWHSPGDWDSDDDDMETGWHSPGDWESDDGMETGSSQIKSTESLKVEWPPHGRLSERMSEKGNSWRNLWNEAPSIPASEQKPLLDANQEGEKILHYLETLKPHLLLEQMVSTAFRAAADTLSQTSFGNSRQMVTKIEQLYPTMALSLKYLQGSYSIDSDFIEGLRRLCVIFGQIERLLTLAASLHRKLLQAPRLFEAIFSDCCKVYLPMMGSGSTISGNKKEFEMKQQPVNAHEREAVANMFTPPTANQSWRKLLSMGNLLNGHEPILREIIFCKRDRVSGSYYASSSQKEHLQEIETYRMYICGTSNDLRVALAIASCD</sequence>
<evidence type="ECO:0000259" key="7">
    <source>
        <dbReference type="Pfam" id="PF13890"/>
    </source>
</evidence>
<reference evidence="8 9" key="1">
    <citation type="submission" date="2024-01" db="EMBL/GenBank/DDBJ databases">
        <title>The complete chloroplast genome sequence of Lithospermum erythrorhizon: insights into the phylogenetic relationship among Boraginaceae species and the maternal lineages of purple gromwells.</title>
        <authorList>
            <person name="Okada T."/>
            <person name="Watanabe K."/>
        </authorList>
    </citation>
    <scope>NUCLEOTIDE SEQUENCE [LARGE SCALE GENOMIC DNA]</scope>
</reference>
<protein>
    <recommendedName>
        <fullName evidence="3">Rab3 GTPase-activating protein catalytic subunit</fullName>
    </recommendedName>
</protein>